<evidence type="ECO:0000313" key="2">
    <source>
        <dbReference type="EMBL" id="CAD7002495.1"/>
    </source>
</evidence>
<reference evidence="2" key="1">
    <citation type="submission" date="2020-11" db="EMBL/GenBank/DDBJ databases">
        <authorList>
            <person name="Whitehead M."/>
        </authorList>
    </citation>
    <scope>NUCLEOTIDE SEQUENCE</scope>
    <source>
        <strain evidence="2">EGII</strain>
    </source>
</reference>
<dbReference type="AlphaFoldDB" id="A0A811UWU9"/>
<keyword evidence="3" id="KW-1185">Reference proteome</keyword>
<feature type="region of interest" description="Disordered" evidence="1">
    <location>
        <begin position="1"/>
        <end position="65"/>
    </location>
</feature>
<gene>
    <name evidence="2" type="ORF">CCAP1982_LOCUS10984</name>
</gene>
<evidence type="ECO:0000256" key="1">
    <source>
        <dbReference type="SAM" id="MobiDB-lite"/>
    </source>
</evidence>
<evidence type="ECO:0000313" key="3">
    <source>
        <dbReference type="Proteomes" id="UP000606786"/>
    </source>
</evidence>
<comment type="caution">
    <text evidence="2">The sequence shown here is derived from an EMBL/GenBank/DDBJ whole genome shotgun (WGS) entry which is preliminary data.</text>
</comment>
<feature type="compositionally biased region" description="Polar residues" evidence="1">
    <location>
        <begin position="45"/>
        <end position="64"/>
    </location>
</feature>
<organism evidence="2 3">
    <name type="scientific">Ceratitis capitata</name>
    <name type="common">Mediterranean fruit fly</name>
    <name type="synonym">Tephritis capitata</name>
    <dbReference type="NCBI Taxonomy" id="7213"/>
    <lineage>
        <taxon>Eukaryota</taxon>
        <taxon>Metazoa</taxon>
        <taxon>Ecdysozoa</taxon>
        <taxon>Arthropoda</taxon>
        <taxon>Hexapoda</taxon>
        <taxon>Insecta</taxon>
        <taxon>Pterygota</taxon>
        <taxon>Neoptera</taxon>
        <taxon>Endopterygota</taxon>
        <taxon>Diptera</taxon>
        <taxon>Brachycera</taxon>
        <taxon>Muscomorpha</taxon>
        <taxon>Tephritoidea</taxon>
        <taxon>Tephritidae</taxon>
        <taxon>Ceratitis</taxon>
        <taxon>Ceratitis</taxon>
    </lineage>
</organism>
<accession>A0A811UWU9</accession>
<dbReference type="EMBL" id="CAJHJT010000034">
    <property type="protein sequence ID" value="CAD7002495.1"/>
    <property type="molecule type" value="Genomic_DNA"/>
</dbReference>
<name>A0A811UWU9_CERCA</name>
<sequence>MTTAKDLPSSYTSKRPPPPQAVAAAAVAAAAAAAAAKSQREKNSTDSQSTFGQRPSTTSAQHSPTKLDCGHEYLFVTNYDSMTVCSQGSRLTDRQTTQLTAKPMCQKCGLLYNHSAMTDRLTHEHEREEFSEILVVEMKKPNTAD</sequence>
<feature type="compositionally biased region" description="Low complexity" evidence="1">
    <location>
        <begin position="21"/>
        <end position="36"/>
    </location>
</feature>
<protein>
    <submittedName>
        <fullName evidence="2">(Mediterranean fruit fly) hypothetical protein</fullName>
    </submittedName>
</protein>
<feature type="compositionally biased region" description="Polar residues" evidence="1">
    <location>
        <begin position="1"/>
        <end position="13"/>
    </location>
</feature>
<proteinExistence type="predicted"/>
<dbReference type="Proteomes" id="UP000606786">
    <property type="component" value="Unassembled WGS sequence"/>
</dbReference>